<evidence type="ECO:0000256" key="9">
    <source>
        <dbReference type="ARBA" id="ARBA00022833"/>
    </source>
</evidence>
<dbReference type="PROSITE" id="PS51194">
    <property type="entry name" value="HELICASE_CTER"/>
    <property type="match status" value="1"/>
</dbReference>
<dbReference type="SUPFAM" id="SSF47819">
    <property type="entry name" value="HRDC-like"/>
    <property type="match status" value="1"/>
</dbReference>
<dbReference type="Pfam" id="PF14493">
    <property type="entry name" value="HTH_40"/>
    <property type="match status" value="1"/>
</dbReference>
<evidence type="ECO:0000256" key="7">
    <source>
        <dbReference type="ARBA" id="ARBA00022801"/>
    </source>
</evidence>
<dbReference type="GO" id="GO:0016787">
    <property type="term" value="F:hydrolase activity"/>
    <property type="evidence" value="ECO:0007669"/>
    <property type="project" value="UniProtKB-KW"/>
</dbReference>
<dbReference type="GO" id="GO:0046872">
    <property type="term" value="F:metal ion binding"/>
    <property type="evidence" value="ECO:0007669"/>
    <property type="project" value="UniProtKB-KW"/>
</dbReference>
<keyword evidence="4" id="KW-0479">Metal-binding</keyword>
<dbReference type="InterPro" id="IPR014001">
    <property type="entry name" value="Helicase_ATP-bd"/>
</dbReference>
<dbReference type="RefSeq" id="WP_092868036.1">
    <property type="nucleotide sequence ID" value="NZ_FPCH01000002.1"/>
</dbReference>
<dbReference type="Pfam" id="PF00270">
    <property type="entry name" value="DEAD"/>
    <property type="match status" value="1"/>
</dbReference>
<keyword evidence="6" id="KW-0227">DNA damage</keyword>
<evidence type="ECO:0000259" key="17">
    <source>
        <dbReference type="PROSITE" id="PS50967"/>
    </source>
</evidence>
<comment type="similarity">
    <text evidence="3">Belongs to the helicase family. RecQ subfamily.</text>
</comment>
<sequence length="728" mass="79487">MPATAEPLSLPFSPVADNDMAKARATLEEVFGYKGFRSLQSDIIATLLSGRDCLALMPTGGGKSLCYQIPALIRGGTGIVVSPLIALMQDQVDALLDLGVKAAFLNSTQDRATQDKIERQFAAGALDLLYVAPERLVQDRTLNLFERSDIAIFAIDEAHCVSQWGHDFRPEYRQLKVLAKRFPNVPRVALTATADERTRQDIISELSLENAACFIASFDRPNIRYTIAELGSLSAKEKLWQFIETEHPTDAGIVYCLSRKSVEETAAWLSSKGRKALAYHAGLDAPIRAAAQTKFLSEDGLIIVATIAFGMGIDKPDVRFVAHLNLPKSIESYYQETGRAGRDGEAANAWMAYGFQDIVQLRQWISQSEGADAFKKVQRQKLDALIGLAEMPGCRRQALLAYFGETRPEPCGNCDNCLNPPHTEDGSVLAQKALSAVYRTGQRFGVTYLADVLGGSADERIIRNGHDRLTVYGIGKDVPQATWKGLFRQLTAQGYLSIDDEGMGSLVLTERARPLLRGEERFLLRVTRQVSKGSKRAASAAASRVARENQPLFDALRALRQKLAASAKLPPYVVAQDKTLIELAEKQPTTESALHDILGLGASKIARYGVAFLDVIGQFKKHPALNNRLSATVNATLAAHLRGLDAEAIAAERSLEISTVYGHLAEAIEAGLITAEDALKLDAADYDEIEEAFERCQTRETGKLGPAFSALGGRYDYGILKCHLADSV</sequence>
<organism evidence="20 21">
    <name type="scientific">Hyphomicrobium facile</name>
    <dbReference type="NCBI Taxonomy" id="51670"/>
    <lineage>
        <taxon>Bacteria</taxon>
        <taxon>Pseudomonadati</taxon>
        <taxon>Pseudomonadota</taxon>
        <taxon>Alphaproteobacteria</taxon>
        <taxon>Hyphomicrobiales</taxon>
        <taxon>Hyphomicrobiaceae</taxon>
        <taxon>Hyphomicrobium</taxon>
    </lineage>
</organism>
<dbReference type="FunFam" id="3.40.50.300:FF:000296">
    <property type="entry name" value="ATP-dependent DNA helicase RecQ"/>
    <property type="match status" value="1"/>
</dbReference>
<keyword evidence="12" id="KW-0233">DNA recombination</keyword>
<dbReference type="Pfam" id="PF00570">
    <property type="entry name" value="HRDC"/>
    <property type="match status" value="1"/>
</dbReference>
<evidence type="ECO:0000256" key="10">
    <source>
        <dbReference type="ARBA" id="ARBA00022840"/>
    </source>
</evidence>
<dbReference type="InterPro" id="IPR032284">
    <property type="entry name" value="RecQ_Zn-bd"/>
</dbReference>
<keyword evidence="14" id="KW-0413">Isomerase</keyword>
<evidence type="ECO:0000313" key="20">
    <source>
        <dbReference type="EMBL" id="SFV35442.1"/>
    </source>
</evidence>
<dbReference type="PANTHER" id="PTHR13710">
    <property type="entry name" value="DNA HELICASE RECQ FAMILY MEMBER"/>
    <property type="match status" value="1"/>
</dbReference>
<name>A0A1I7NL93_9HYPH</name>
<dbReference type="InterPro" id="IPR001650">
    <property type="entry name" value="Helicase_C-like"/>
</dbReference>
<evidence type="ECO:0000259" key="18">
    <source>
        <dbReference type="PROSITE" id="PS51192"/>
    </source>
</evidence>
<accession>A0A1I7NL93</accession>
<dbReference type="SMART" id="SM00487">
    <property type="entry name" value="DEXDc"/>
    <property type="match status" value="1"/>
</dbReference>
<dbReference type="GO" id="GO:0006260">
    <property type="term" value="P:DNA replication"/>
    <property type="evidence" value="ECO:0007669"/>
    <property type="project" value="InterPro"/>
</dbReference>
<dbReference type="InterPro" id="IPR029491">
    <property type="entry name" value="Helicase_HTH"/>
</dbReference>
<evidence type="ECO:0000256" key="6">
    <source>
        <dbReference type="ARBA" id="ARBA00022763"/>
    </source>
</evidence>
<dbReference type="GO" id="GO:0006310">
    <property type="term" value="P:DNA recombination"/>
    <property type="evidence" value="ECO:0007669"/>
    <property type="project" value="UniProtKB-UniRule"/>
</dbReference>
<dbReference type="InterPro" id="IPR044876">
    <property type="entry name" value="HRDC_dom_sf"/>
</dbReference>
<keyword evidence="11" id="KW-0238">DNA-binding</keyword>
<reference evidence="21" key="1">
    <citation type="submission" date="2016-10" db="EMBL/GenBank/DDBJ databases">
        <authorList>
            <person name="Varghese N."/>
            <person name="Submissions S."/>
        </authorList>
    </citation>
    <scope>NUCLEOTIDE SEQUENCE [LARGE SCALE GENOMIC DNA]</scope>
    <source>
        <strain evidence="21">DSM 1565</strain>
    </source>
</reference>
<dbReference type="GO" id="GO:0009378">
    <property type="term" value="F:four-way junction helicase activity"/>
    <property type="evidence" value="ECO:0007669"/>
    <property type="project" value="TreeGrafter"/>
</dbReference>
<dbReference type="GO" id="GO:0009432">
    <property type="term" value="P:SOS response"/>
    <property type="evidence" value="ECO:0007669"/>
    <property type="project" value="UniProtKB-UniRule"/>
</dbReference>
<dbReference type="GO" id="GO:0005524">
    <property type="term" value="F:ATP binding"/>
    <property type="evidence" value="ECO:0007669"/>
    <property type="project" value="UniProtKB-KW"/>
</dbReference>
<dbReference type="InterPro" id="IPR010997">
    <property type="entry name" value="HRDC-like_sf"/>
</dbReference>
<evidence type="ECO:0000256" key="2">
    <source>
        <dbReference type="ARBA" id="ARBA00001947"/>
    </source>
</evidence>
<evidence type="ECO:0000256" key="11">
    <source>
        <dbReference type="ARBA" id="ARBA00023125"/>
    </source>
</evidence>
<dbReference type="FunFam" id="1.10.10.10:FF:000175">
    <property type="entry name" value="ATP-dependent DNA helicase RecQ"/>
    <property type="match status" value="1"/>
</dbReference>
<dbReference type="InterPro" id="IPR018982">
    <property type="entry name" value="RQC_domain"/>
</dbReference>
<dbReference type="InterPro" id="IPR006293">
    <property type="entry name" value="DNA_helicase_ATP-dep_RecQ_bac"/>
</dbReference>
<keyword evidence="10" id="KW-0067">ATP-binding</keyword>
<comment type="cofactor">
    <cofactor evidence="2">
        <name>Zn(2+)</name>
        <dbReference type="ChEBI" id="CHEBI:29105"/>
    </cofactor>
</comment>
<dbReference type="InterPro" id="IPR027417">
    <property type="entry name" value="P-loop_NTPase"/>
</dbReference>
<dbReference type="AlphaFoldDB" id="A0A1I7NL93"/>
<protein>
    <recommendedName>
        <fullName evidence="16">DNA helicase RecQ</fullName>
        <ecNumber evidence="16">5.6.2.4</ecNumber>
    </recommendedName>
</protein>
<dbReference type="InterPro" id="IPR002121">
    <property type="entry name" value="HRDC_dom"/>
</dbReference>
<keyword evidence="5" id="KW-0547">Nucleotide-binding</keyword>
<dbReference type="STRING" id="51670.SAMN04488557_2581"/>
<dbReference type="OrthoDB" id="9760034at2"/>
<feature type="domain" description="Helicase ATP-binding" evidence="18">
    <location>
        <begin position="44"/>
        <end position="212"/>
    </location>
</feature>
<dbReference type="CDD" id="cd18794">
    <property type="entry name" value="SF2_C_RecQ"/>
    <property type="match status" value="1"/>
</dbReference>
<dbReference type="Proteomes" id="UP000199423">
    <property type="component" value="Unassembled WGS sequence"/>
</dbReference>
<evidence type="ECO:0000259" key="19">
    <source>
        <dbReference type="PROSITE" id="PS51194"/>
    </source>
</evidence>
<dbReference type="Gene3D" id="1.10.150.80">
    <property type="entry name" value="HRDC domain"/>
    <property type="match status" value="1"/>
</dbReference>
<evidence type="ECO:0000256" key="14">
    <source>
        <dbReference type="ARBA" id="ARBA00023235"/>
    </source>
</evidence>
<evidence type="ECO:0000256" key="8">
    <source>
        <dbReference type="ARBA" id="ARBA00022806"/>
    </source>
</evidence>
<dbReference type="SUPFAM" id="SSF52540">
    <property type="entry name" value="P-loop containing nucleoside triphosphate hydrolases"/>
    <property type="match status" value="2"/>
</dbReference>
<dbReference type="GO" id="GO:0003677">
    <property type="term" value="F:DNA binding"/>
    <property type="evidence" value="ECO:0007669"/>
    <property type="project" value="UniProtKB-KW"/>
</dbReference>
<evidence type="ECO:0000256" key="15">
    <source>
        <dbReference type="ARBA" id="ARBA00034617"/>
    </source>
</evidence>
<keyword evidence="13" id="KW-0234">DNA repair</keyword>
<dbReference type="InterPro" id="IPR036388">
    <property type="entry name" value="WH-like_DNA-bd_sf"/>
</dbReference>
<proteinExistence type="inferred from homology"/>
<evidence type="ECO:0000256" key="5">
    <source>
        <dbReference type="ARBA" id="ARBA00022741"/>
    </source>
</evidence>
<dbReference type="GO" id="GO:0043138">
    <property type="term" value="F:3'-5' DNA helicase activity"/>
    <property type="evidence" value="ECO:0007669"/>
    <property type="project" value="UniProtKB-EC"/>
</dbReference>
<evidence type="ECO:0000256" key="13">
    <source>
        <dbReference type="ARBA" id="ARBA00023204"/>
    </source>
</evidence>
<comment type="cofactor">
    <cofactor evidence="1">
        <name>Mg(2+)</name>
        <dbReference type="ChEBI" id="CHEBI:18420"/>
    </cofactor>
</comment>
<dbReference type="EMBL" id="FPCH01000002">
    <property type="protein sequence ID" value="SFV35442.1"/>
    <property type="molecule type" value="Genomic_DNA"/>
</dbReference>
<dbReference type="PROSITE" id="PS50967">
    <property type="entry name" value="HRDC"/>
    <property type="match status" value="1"/>
</dbReference>
<keyword evidence="21" id="KW-1185">Reference proteome</keyword>
<dbReference type="GO" id="GO:0006281">
    <property type="term" value="P:DNA repair"/>
    <property type="evidence" value="ECO:0007669"/>
    <property type="project" value="UniProtKB-KW"/>
</dbReference>
<keyword evidence="7" id="KW-0378">Hydrolase</keyword>
<feature type="domain" description="Helicase C-terminal" evidence="19">
    <location>
        <begin position="238"/>
        <end position="385"/>
    </location>
</feature>
<dbReference type="PANTHER" id="PTHR13710:SF105">
    <property type="entry name" value="ATP-DEPENDENT DNA HELICASE Q1"/>
    <property type="match status" value="1"/>
</dbReference>
<keyword evidence="9" id="KW-0862">Zinc</keyword>
<dbReference type="Pfam" id="PF00271">
    <property type="entry name" value="Helicase_C"/>
    <property type="match status" value="1"/>
</dbReference>
<dbReference type="FunFam" id="3.40.50.300:FF:000156">
    <property type="entry name" value="ATP-dependent DNA helicase recQ"/>
    <property type="match status" value="1"/>
</dbReference>
<dbReference type="GO" id="GO:0043590">
    <property type="term" value="C:bacterial nucleoid"/>
    <property type="evidence" value="ECO:0007669"/>
    <property type="project" value="TreeGrafter"/>
</dbReference>
<dbReference type="GO" id="GO:0030894">
    <property type="term" value="C:replisome"/>
    <property type="evidence" value="ECO:0007669"/>
    <property type="project" value="TreeGrafter"/>
</dbReference>
<evidence type="ECO:0000256" key="4">
    <source>
        <dbReference type="ARBA" id="ARBA00022723"/>
    </source>
</evidence>
<feature type="domain" description="HRDC" evidence="17">
    <location>
        <begin position="546"/>
        <end position="626"/>
    </location>
</feature>
<dbReference type="InterPro" id="IPR004589">
    <property type="entry name" value="DNA_helicase_ATP-dep_RecQ"/>
</dbReference>
<comment type="catalytic activity">
    <reaction evidence="15">
        <text>Couples ATP hydrolysis with the unwinding of duplex DNA by translocating in the 3'-5' direction.</text>
        <dbReference type="EC" id="5.6.2.4"/>
    </reaction>
</comment>
<evidence type="ECO:0000256" key="12">
    <source>
        <dbReference type="ARBA" id="ARBA00023172"/>
    </source>
</evidence>
<keyword evidence="8 20" id="KW-0347">Helicase</keyword>
<dbReference type="GO" id="GO:0005737">
    <property type="term" value="C:cytoplasm"/>
    <property type="evidence" value="ECO:0007669"/>
    <property type="project" value="TreeGrafter"/>
</dbReference>
<dbReference type="Pfam" id="PF16124">
    <property type="entry name" value="RecQ_Zn_bind"/>
    <property type="match status" value="1"/>
</dbReference>
<dbReference type="NCBIfam" id="TIGR00614">
    <property type="entry name" value="recQ_fam"/>
    <property type="match status" value="1"/>
</dbReference>
<gene>
    <name evidence="20" type="ORF">SAMN04488557_2581</name>
</gene>
<dbReference type="EC" id="5.6.2.4" evidence="16"/>
<dbReference type="InterPro" id="IPR011545">
    <property type="entry name" value="DEAD/DEAH_box_helicase_dom"/>
</dbReference>
<dbReference type="PROSITE" id="PS51192">
    <property type="entry name" value="HELICASE_ATP_BIND_1"/>
    <property type="match status" value="1"/>
</dbReference>
<dbReference type="Gene3D" id="1.10.10.10">
    <property type="entry name" value="Winged helix-like DNA-binding domain superfamily/Winged helix DNA-binding domain"/>
    <property type="match status" value="1"/>
</dbReference>
<evidence type="ECO:0000256" key="1">
    <source>
        <dbReference type="ARBA" id="ARBA00001946"/>
    </source>
</evidence>
<evidence type="ECO:0000256" key="3">
    <source>
        <dbReference type="ARBA" id="ARBA00005446"/>
    </source>
</evidence>
<dbReference type="CDD" id="cd17920">
    <property type="entry name" value="DEXHc_RecQ"/>
    <property type="match status" value="1"/>
</dbReference>
<dbReference type="SMART" id="SM00341">
    <property type="entry name" value="HRDC"/>
    <property type="match status" value="1"/>
</dbReference>
<dbReference type="SMART" id="SM00490">
    <property type="entry name" value="HELICc"/>
    <property type="match status" value="1"/>
</dbReference>
<evidence type="ECO:0000313" key="21">
    <source>
        <dbReference type="Proteomes" id="UP000199423"/>
    </source>
</evidence>
<dbReference type="NCBIfam" id="TIGR01389">
    <property type="entry name" value="recQ"/>
    <property type="match status" value="1"/>
</dbReference>
<evidence type="ECO:0000256" key="16">
    <source>
        <dbReference type="NCBIfam" id="TIGR01389"/>
    </source>
</evidence>
<dbReference type="Gene3D" id="3.40.50.300">
    <property type="entry name" value="P-loop containing nucleotide triphosphate hydrolases"/>
    <property type="match status" value="2"/>
</dbReference>
<dbReference type="SMART" id="SM00956">
    <property type="entry name" value="RQC"/>
    <property type="match status" value="1"/>
</dbReference>
<dbReference type="Pfam" id="PF09382">
    <property type="entry name" value="RQC"/>
    <property type="match status" value="1"/>
</dbReference>